<comment type="subunit">
    <text evidence="2">Heterodimer of SbcC and SbcD.</text>
</comment>
<evidence type="ECO:0000256" key="5">
    <source>
        <dbReference type="SAM" id="MobiDB-lite"/>
    </source>
</evidence>
<dbReference type="EMBL" id="JADIVZ010000015">
    <property type="protein sequence ID" value="MBF4163765.1"/>
    <property type="molecule type" value="Genomic_DNA"/>
</dbReference>
<name>A0A930V318_9ACTN</name>
<evidence type="ECO:0000313" key="8">
    <source>
        <dbReference type="Proteomes" id="UP000656804"/>
    </source>
</evidence>
<feature type="coiled-coil region" evidence="4">
    <location>
        <begin position="566"/>
        <end position="677"/>
    </location>
</feature>
<feature type="compositionally biased region" description="Basic and acidic residues" evidence="5">
    <location>
        <begin position="510"/>
        <end position="530"/>
    </location>
</feature>
<reference evidence="7" key="1">
    <citation type="submission" date="2020-11" db="EMBL/GenBank/DDBJ databases">
        <title>Nocardioides sp. CBS4Y-1, whole genome shotgun sequence.</title>
        <authorList>
            <person name="Tuo L."/>
        </authorList>
    </citation>
    <scope>NUCLEOTIDE SEQUENCE</scope>
    <source>
        <strain evidence="7">CBS4Y-1</strain>
    </source>
</reference>
<evidence type="ECO:0000256" key="3">
    <source>
        <dbReference type="ARBA" id="ARBA00013368"/>
    </source>
</evidence>
<accession>A0A930V318</accession>
<evidence type="ECO:0000256" key="4">
    <source>
        <dbReference type="SAM" id="Coils"/>
    </source>
</evidence>
<feature type="coiled-coil region" evidence="4">
    <location>
        <begin position="268"/>
        <end position="308"/>
    </location>
</feature>
<gene>
    <name evidence="7" type="ORF">ISG29_18985</name>
</gene>
<feature type="domain" description="Rad50/SbcC-type AAA" evidence="6">
    <location>
        <begin position="6"/>
        <end position="222"/>
    </location>
</feature>
<evidence type="ECO:0000256" key="2">
    <source>
        <dbReference type="ARBA" id="ARBA00011322"/>
    </source>
</evidence>
<feature type="compositionally biased region" description="Polar residues" evidence="5">
    <location>
        <begin position="106"/>
        <end position="117"/>
    </location>
</feature>
<dbReference type="PANTHER" id="PTHR32114">
    <property type="entry name" value="ABC TRANSPORTER ABCH.3"/>
    <property type="match status" value="1"/>
</dbReference>
<comment type="caution">
    <text evidence="7">The sequence shown here is derived from an EMBL/GenBank/DDBJ whole genome shotgun (WGS) entry which is preliminary data.</text>
</comment>
<keyword evidence="4" id="KW-0175">Coiled coil</keyword>
<dbReference type="Pfam" id="PF13558">
    <property type="entry name" value="SbcC_Walker_B"/>
    <property type="match status" value="1"/>
</dbReference>
<dbReference type="GO" id="GO:0016887">
    <property type="term" value="F:ATP hydrolysis activity"/>
    <property type="evidence" value="ECO:0007669"/>
    <property type="project" value="InterPro"/>
</dbReference>
<keyword evidence="8" id="KW-1185">Reference proteome</keyword>
<protein>
    <recommendedName>
        <fullName evidence="3">Nuclease SbcCD subunit C</fullName>
    </recommendedName>
</protein>
<dbReference type="RefSeq" id="WP_194505030.1">
    <property type="nucleotide sequence ID" value="NZ_JADIVZ010000015.1"/>
</dbReference>
<evidence type="ECO:0000259" key="6">
    <source>
        <dbReference type="Pfam" id="PF13476"/>
    </source>
</evidence>
<dbReference type="InterPro" id="IPR038729">
    <property type="entry name" value="Rad50/SbcC_AAA"/>
</dbReference>
<feature type="region of interest" description="Disordered" evidence="5">
    <location>
        <begin position="97"/>
        <end position="118"/>
    </location>
</feature>
<evidence type="ECO:0000313" key="7">
    <source>
        <dbReference type="EMBL" id="MBF4163765.1"/>
    </source>
</evidence>
<dbReference type="Pfam" id="PF13476">
    <property type="entry name" value="AAA_23"/>
    <property type="match status" value="1"/>
</dbReference>
<dbReference type="PANTHER" id="PTHR32114:SF2">
    <property type="entry name" value="ABC TRANSPORTER ABCH.3"/>
    <property type="match status" value="1"/>
</dbReference>
<dbReference type="AlphaFoldDB" id="A0A930V318"/>
<dbReference type="InterPro" id="IPR027417">
    <property type="entry name" value="P-loop_NTPase"/>
</dbReference>
<sequence>MRLHHLEITAFGPFAGTVTVDFDALSGGGLFLLTGATGAGKTTVLDAVCFALYGDVPGDRSGAKRLRSDQAAPGVRPGVVLEATLGGRRLRFVRSPAWSRPKKRGTGTTTEQASVSVSEHIDGTWEPLSSRLDEAGDLVGSLLGLTLNQFTQVAMLPQGRFSTFLRATSKERHALLQQLFRTGRFESVEAWLGERRRHLYRSSQSCEREVDDLASRVSEIAEEPAPEDPDALAAWSQAAHVTAAAERDAAQQHLERDQLAETAAVGALDDVRHRLERAQQRRAAERELATLEQRAADHAEDLARLDGARRAAPVVPLAEVSRRAGEACDGAAERWRRAAEAVPGVEPEALASRLERLLEARATMTALDPGRRRLGWVQQQLPRVRAEAAQTATERDRVAVRLAELPDQLTAAAAAVESARSRAAETADLATRLTAHDRARGLRAELAAAQVEHLASRELVLAASERQLEVRRQRIEAMAAELAGALAVGACCPVCGSDDHPHKAVPARGAVDEGTERSTQRALDDAKASETVHAEHVASLRTRLAVAEAAAGADRREEVAAQLDAAHDHERALPDLRAEHDRLRAEHETARLRWSELAATGSALEADIAAFEREAVDLAGEIDRAEEQIRAATGADSLDLDGLLAATRAAAEALTTRTRARARAEEARADLDDALTAAGFGDVHEVETAALGEAEQGVLSNRVDHHRERSAVVREQLGQLGDADRDPRPLHELVALRADEHEAAVRRVRAAGEHRAAAQARCGRLQELDARLRVALERWEPVRREYELVTRVAAFAEGKAADNAWQMRLSAYVLAWRLGQVVAAANERLVTMSDHRYTLLHSARRGAGETRGGLSLLVRDDWSGEARDPATLSGGETFVVSLALALGLADVVAHEAGGAQLETLFVDEGFGSLDSDTLEDVLDALDALREGGRVVGVVSHVTEMRDRIPTQLHVRTSRAGSTVSLHGAAPVVVGSPA</sequence>
<feature type="region of interest" description="Disordered" evidence="5">
    <location>
        <begin position="506"/>
        <end position="530"/>
    </location>
</feature>
<dbReference type="Gene3D" id="3.40.50.300">
    <property type="entry name" value="P-loop containing nucleotide triphosphate hydrolases"/>
    <property type="match status" value="2"/>
</dbReference>
<comment type="similarity">
    <text evidence="1">Belongs to the SMC family. SbcC subfamily.</text>
</comment>
<dbReference type="GO" id="GO:0006302">
    <property type="term" value="P:double-strand break repair"/>
    <property type="evidence" value="ECO:0007669"/>
    <property type="project" value="InterPro"/>
</dbReference>
<evidence type="ECO:0000256" key="1">
    <source>
        <dbReference type="ARBA" id="ARBA00006930"/>
    </source>
</evidence>
<dbReference type="SUPFAM" id="SSF52540">
    <property type="entry name" value="P-loop containing nucleoside triphosphate hydrolases"/>
    <property type="match status" value="1"/>
</dbReference>
<organism evidence="7 8">
    <name type="scientific">Nocardioides acrostichi</name>
    <dbReference type="NCBI Taxonomy" id="2784339"/>
    <lineage>
        <taxon>Bacteria</taxon>
        <taxon>Bacillati</taxon>
        <taxon>Actinomycetota</taxon>
        <taxon>Actinomycetes</taxon>
        <taxon>Propionibacteriales</taxon>
        <taxon>Nocardioidaceae</taxon>
        <taxon>Nocardioides</taxon>
    </lineage>
</organism>
<proteinExistence type="inferred from homology"/>
<dbReference type="Proteomes" id="UP000656804">
    <property type="component" value="Unassembled WGS sequence"/>
</dbReference>